<dbReference type="InterPro" id="IPR005895">
    <property type="entry name" value="ABC_transptr_haem_export_CcmA"/>
</dbReference>
<dbReference type="InterPro" id="IPR027417">
    <property type="entry name" value="P-loop_NTPase"/>
</dbReference>
<reference evidence="1 2" key="1">
    <citation type="submission" date="2018-06" db="EMBL/GenBank/DDBJ databases">
        <title>Lujinxingia sediminis gen. nov. sp. nov., a new facultative anaerobic member of the class Deltaproteobacteria, and proposal of Lujinxingaceae fam. nov.</title>
        <authorList>
            <person name="Guo L.-Y."/>
            <person name="Li C.-M."/>
            <person name="Wang S."/>
            <person name="Du Z.-J."/>
        </authorList>
    </citation>
    <scope>NUCLEOTIDE SEQUENCE [LARGE SCALE GENOMIC DNA]</scope>
    <source>
        <strain evidence="1 2">FA350</strain>
    </source>
</reference>
<dbReference type="AlphaFoldDB" id="A0A2Z4FML9"/>
<dbReference type="OrthoDB" id="9809450at2"/>
<accession>A0A2Z4FML9</accession>
<dbReference type="PANTHER" id="PTHR42939:SF1">
    <property type="entry name" value="ABC TRANSPORTER ATP-BINDING PROTEIN ALBC-RELATED"/>
    <property type="match status" value="1"/>
</dbReference>
<dbReference type="GO" id="GO:0017004">
    <property type="term" value="P:cytochrome complex assembly"/>
    <property type="evidence" value="ECO:0007669"/>
    <property type="project" value="InterPro"/>
</dbReference>
<dbReference type="GO" id="GO:0022857">
    <property type="term" value="F:transmembrane transporter activity"/>
    <property type="evidence" value="ECO:0007669"/>
    <property type="project" value="InterPro"/>
</dbReference>
<dbReference type="GO" id="GO:0005524">
    <property type="term" value="F:ATP binding"/>
    <property type="evidence" value="ECO:0007669"/>
    <property type="project" value="UniProtKB-KW"/>
</dbReference>
<dbReference type="KEGG" id="bsed:DN745_11435"/>
<dbReference type="InterPro" id="IPR003439">
    <property type="entry name" value="ABC_transporter-like_ATP-bd"/>
</dbReference>
<evidence type="ECO:0000313" key="2">
    <source>
        <dbReference type="Proteomes" id="UP000249799"/>
    </source>
</evidence>
<evidence type="ECO:0000313" key="1">
    <source>
        <dbReference type="EMBL" id="AWV89918.1"/>
    </source>
</evidence>
<dbReference type="PROSITE" id="PS50893">
    <property type="entry name" value="ABC_TRANSPORTER_2"/>
    <property type="match status" value="1"/>
</dbReference>
<dbReference type="CDD" id="cd03230">
    <property type="entry name" value="ABC_DR_subfamily_A"/>
    <property type="match status" value="1"/>
</dbReference>
<dbReference type="Pfam" id="PF00005">
    <property type="entry name" value="ABC_tran"/>
    <property type="match status" value="1"/>
</dbReference>
<dbReference type="EC" id="3.6.3.41" evidence="1"/>
<dbReference type="Proteomes" id="UP000249799">
    <property type="component" value="Chromosome"/>
</dbReference>
<gene>
    <name evidence="1" type="primary">ccmA</name>
    <name evidence="1" type="ORF">DN745_11435</name>
</gene>
<dbReference type="InterPro" id="IPR003593">
    <property type="entry name" value="AAA+_ATPase"/>
</dbReference>
<dbReference type="RefSeq" id="WP_111334970.1">
    <property type="nucleotide sequence ID" value="NZ_CP030032.1"/>
</dbReference>
<dbReference type="EMBL" id="CP030032">
    <property type="protein sequence ID" value="AWV89918.1"/>
    <property type="molecule type" value="Genomic_DNA"/>
</dbReference>
<dbReference type="GO" id="GO:0016887">
    <property type="term" value="F:ATP hydrolysis activity"/>
    <property type="evidence" value="ECO:0007669"/>
    <property type="project" value="InterPro"/>
</dbReference>
<dbReference type="PANTHER" id="PTHR42939">
    <property type="entry name" value="ABC TRANSPORTER ATP-BINDING PROTEIN ALBC-RELATED"/>
    <property type="match status" value="1"/>
</dbReference>
<proteinExistence type="predicted"/>
<dbReference type="SMART" id="SM00382">
    <property type="entry name" value="AAA"/>
    <property type="match status" value="1"/>
</dbReference>
<dbReference type="SUPFAM" id="SSF52540">
    <property type="entry name" value="P-loop containing nucleoside triphosphate hydrolases"/>
    <property type="match status" value="1"/>
</dbReference>
<dbReference type="Gene3D" id="3.40.50.300">
    <property type="entry name" value="P-loop containing nucleotide triphosphate hydrolases"/>
    <property type="match status" value="1"/>
</dbReference>
<keyword evidence="1" id="KW-0547">Nucleotide-binding</keyword>
<name>A0A2Z4FML9_9DELT</name>
<keyword evidence="1" id="KW-0378">Hydrolase</keyword>
<dbReference type="InterPro" id="IPR051782">
    <property type="entry name" value="ABC_Transporter_VariousFunc"/>
</dbReference>
<protein>
    <submittedName>
        <fullName evidence="1">Heme ABC exporter ATP-binding protein CcmA</fullName>
        <ecNumber evidence="1">3.6.3.41</ecNumber>
    </submittedName>
</protein>
<keyword evidence="1" id="KW-0067">ATP-binding</keyword>
<sequence>MSEIRLESVSRIYGRSFALHRVSLRLRPGALTAVVGDNGAGKSSLLNILATLDKPSDGEVYFGEHTWATYAKKGRHKIGWVSHDSLIYAELTGRENLEFFASMYGLDNPGELSKTWLERVGLTDAADRLSSTYSRGMKQRLTLARALLHKPSILLLDEPMTGLDQAGRTQMTALFRQLCAEGCLLVLVTHNLSMLQDLADHLVVLRRGKLVHDAPLGPEDDILDIYRQHA</sequence>
<dbReference type="NCBIfam" id="TIGR01189">
    <property type="entry name" value="ccmA"/>
    <property type="match status" value="1"/>
</dbReference>
<organism evidence="1 2">
    <name type="scientific">Bradymonas sediminis</name>
    <dbReference type="NCBI Taxonomy" id="1548548"/>
    <lineage>
        <taxon>Bacteria</taxon>
        <taxon>Deltaproteobacteria</taxon>
        <taxon>Bradymonadales</taxon>
        <taxon>Bradymonadaceae</taxon>
        <taxon>Bradymonas</taxon>
    </lineage>
</organism>
<keyword evidence="2" id="KW-1185">Reference proteome</keyword>